<evidence type="ECO:0000313" key="2">
    <source>
        <dbReference type="Proteomes" id="UP000314294"/>
    </source>
</evidence>
<dbReference type="AlphaFoldDB" id="A0A4Z2GYB9"/>
<evidence type="ECO:0000313" key="1">
    <source>
        <dbReference type="EMBL" id="TNN57604.1"/>
    </source>
</evidence>
<protein>
    <submittedName>
        <fullName evidence="1">Uncharacterized protein</fullName>
    </submittedName>
</protein>
<proteinExistence type="predicted"/>
<dbReference type="EMBL" id="SRLO01000401">
    <property type="protein sequence ID" value="TNN57604.1"/>
    <property type="molecule type" value="Genomic_DNA"/>
</dbReference>
<dbReference type="Proteomes" id="UP000314294">
    <property type="component" value="Unassembled WGS sequence"/>
</dbReference>
<comment type="caution">
    <text evidence="1">The sequence shown here is derived from an EMBL/GenBank/DDBJ whole genome shotgun (WGS) entry which is preliminary data.</text>
</comment>
<keyword evidence="2" id="KW-1185">Reference proteome</keyword>
<gene>
    <name evidence="1" type="ORF">EYF80_032206</name>
</gene>
<organism evidence="1 2">
    <name type="scientific">Liparis tanakae</name>
    <name type="common">Tanaka's snailfish</name>
    <dbReference type="NCBI Taxonomy" id="230148"/>
    <lineage>
        <taxon>Eukaryota</taxon>
        <taxon>Metazoa</taxon>
        <taxon>Chordata</taxon>
        <taxon>Craniata</taxon>
        <taxon>Vertebrata</taxon>
        <taxon>Euteleostomi</taxon>
        <taxon>Actinopterygii</taxon>
        <taxon>Neopterygii</taxon>
        <taxon>Teleostei</taxon>
        <taxon>Neoteleostei</taxon>
        <taxon>Acanthomorphata</taxon>
        <taxon>Eupercaria</taxon>
        <taxon>Perciformes</taxon>
        <taxon>Cottioidei</taxon>
        <taxon>Cottales</taxon>
        <taxon>Liparidae</taxon>
        <taxon>Liparis</taxon>
    </lineage>
</organism>
<sequence>MARFPIPDYLKESDDMEEAGREGISAFMKLQRRVIYLIDEPPGSVGKHSEKPSLSTSLKGSCFIHLALQSGPKRQMTRYCVHSEARKSQRIIRETRWGWVAVTGGTGGATGVPVFIYGETVTQSTFLPSVGLNGQAGQNPGVSAICSLASRGLADYIMICHQEHVTGNERTQLTLLWESWTVTGRGRGEEVKK</sequence>
<accession>A0A4Z2GYB9</accession>
<reference evidence="1 2" key="1">
    <citation type="submission" date="2019-03" db="EMBL/GenBank/DDBJ databases">
        <title>First draft genome of Liparis tanakae, snailfish: a comprehensive survey of snailfish specific genes.</title>
        <authorList>
            <person name="Kim W."/>
            <person name="Song I."/>
            <person name="Jeong J.-H."/>
            <person name="Kim D."/>
            <person name="Kim S."/>
            <person name="Ryu S."/>
            <person name="Song J.Y."/>
            <person name="Lee S.K."/>
        </authorList>
    </citation>
    <scope>NUCLEOTIDE SEQUENCE [LARGE SCALE GENOMIC DNA]</scope>
    <source>
        <tissue evidence="1">Muscle</tissue>
    </source>
</reference>
<name>A0A4Z2GYB9_9TELE</name>